<dbReference type="AlphaFoldDB" id="A0A6L6IV63"/>
<evidence type="ECO:0000256" key="1">
    <source>
        <dbReference type="ARBA" id="ARBA00022676"/>
    </source>
</evidence>
<accession>A0A6L6IV63</accession>
<dbReference type="GO" id="GO:0046872">
    <property type="term" value="F:metal ion binding"/>
    <property type="evidence" value="ECO:0007669"/>
    <property type="project" value="UniProtKB-KW"/>
</dbReference>
<evidence type="ECO:0000313" key="5">
    <source>
        <dbReference type="Proteomes" id="UP000478740"/>
    </source>
</evidence>
<dbReference type="GO" id="GO:0016757">
    <property type="term" value="F:glycosyltransferase activity"/>
    <property type="evidence" value="ECO:0007669"/>
    <property type="project" value="UniProtKB-KW"/>
</dbReference>
<keyword evidence="3" id="KW-0479">Metal-binding</keyword>
<evidence type="ECO:0000256" key="3">
    <source>
        <dbReference type="ARBA" id="ARBA00022723"/>
    </source>
</evidence>
<dbReference type="Pfam" id="PF01501">
    <property type="entry name" value="Glyco_transf_8"/>
    <property type="match status" value="1"/>
</dbReference>
<dbReference type="InterPro" id="IPR002495">
    <property type="entry name" value="Glyco_trans_8"/>
</dbReference>
<dbReference type="PANTHER" id="PTHR13778:SF47">
    <property type="entry name" value="LIPOPOLYSACCHARIDE 1,3-GALACTOSYLTRANSFERASE"/>
    <property type="match status" value="1"/>
</dbReference>
<protein>
    <recommendedName>
        <fullName evidence="6">Glycosyltransferase family 8 protein</fullName>
    </recommendedName>
</protein>
<dbReference type="CDD" id="cd04194">
    <property type="entry name" value="GT8_A4GalT_like"/>
    <property type="match status" value="1"/>
</dbReference>
<keyword evidence="2" id="KW-0808">Transferase</keyword>
<keyword evidence="1" id="KW-0328">Glycosyltransferase</keyword>
<gene>
    <name evidence="4" type="ORF">GL284_08880</name>
</gene>
<organism evidence="4 5">
    <name type="scientific">Paracoccus shanxieyensis</name>
    <dbReference type="NCBI Taxonomy" id="2675752"/>
    <lineage>
        <taxon>Bacteria</taxon>
        <taxon>Pseudomonadati</taxon>
        <taxon>Pseudomonadota</taxon>
        <taxon>Alphaproteobacteria</taxon>
        <taxon>Rhodobacterales</taxon>
        <taxon>Paracoccaceae</taxon>
        <taxon>Paracoccus</taxon>
    </lineage>
</organism>
<reference evidence="4 5" key="1">
    <citation type="submission" date="2019-11" db="EMBL/GenBank/DDBJ databases">
        <authorList>
            <person name="Dong K."/>
        </authorList>
    </citation>
    <scope>NUCLEOTIDE SEQUENCE [LARGE SCALE GENOMIC DNA]</scope>
    <source>
        <strain evidence="4 5">DK608</strain>
    </source>
</reference>
<keyword evidence="5" id="KW-1185">Reference proteome</keyword>
<dbReference type="SUPFAM" id="SSF53448">
    <property type="entry name" value="Nucleotide-diphospho-sugar transferases"/>
    <property type="match status" value="1"/>
</dbReference>
<dbReference type="PANTHER" id="PTHR13778">
    <property type="entry name" value="GLYCOSYLTRANSFERASE 8 DOMAIN-CONTAINING PROTEIN"/>
    <property type="match status" value="1"/>
</dbReference>
<dbReference type="Proteomes" id="UP000478740">
    <property type="component" value="Unassembled WGS sequence"/>
</dbReference>
<dbReference type="InterPro" id="IPR029044">
    <property type="entry name" value="Nucleotide-diphossugar_trans"/>
</dbReference>
<comment type="caution">
    <text evidence="4">The sequence shown here is derived from an EMBL/GenBank/DDBJ whole genome shotgun (WGS) entry which is preliminary data.</text>
</comment>
<evidence type="ECO:0000256" key="2">
    <source>
        <dbReference type="ARBA" id="ARBA00022679"/>
    </source>
</evidence>
<sequence length="325" mass="36691">MDGAIVRANLENADMHIVTGSDDNYAAGVMVLIASAAWHNPQARFTVLDMGISGQNRQRIDALAERLAVRIDRIEVSEQVLQKLPVRRSHLTRSTYLRLLIPDLMPQEDRVIYMDCDMVVTGDLSLPAQIDLGDAPVAAVACPNPDRRELAATGTAQGEYVNAGFLVMNLPVWRQENLSLRCMELLSDPSRPLLSEDQSAVNIACRGRILHLPAAFNIYANDSAYKRPEDLPKDVAVLHFVVNMKPWRWRVAFGEVWQFHADRIADLMPARKPPTAAQYLNRIEIFRRSAFGLAMGRKKHWLRIKVRRAIRDQIVQPYLASNPPR</sequence>
<evidence type="ECO:0000313" key="4">
    <source>
        <dbReference type="EMBL" id="MTH64385.1"/>
    </source>
</evidence>
<evidence type="ECO:0008006" key="6">
    <source>
        <dbReference type="Google" id="ProtNLM"/>
    </source>
</evidence>
<dbReference type="InterPro" id="IPR050748">
    <property type="entry name" value="Glycosyltrans_8_dom-fam"/>
</dbReference>
<dbReference type="Gene3D" id="3.90.550.10">
    <property type="entry name" value="Spore Coat Polysaccharide Biosynthesis Protein SpsA, Chain A"/>
    <property type="match status" value="1"/>
</dbReference>
<dbReference type="RefSeq" id="WP_155044251.1">
    <property type="nucleotide sequence ID" value="NZ_WMIH01000007.1"/>
</dbReference>
<proteinExistence type="predicted"/>
<dbReference type="EMBL" id="WMII01000007">
    <property type="protein sequence ID" value="MTH64385.1"/>
    <property type="molecule type" value="Genomic_DNA"/>
</dbReference>
<name>A0A6L6IV63_9RHOB</name>